<dbReference type="PANTHER" id="PTHR13999:SF31">
    <property type="entry name" value="IFITM1-RELATED"/>
    <property type="match status" value="1"/>
</dbReference>
<reference evidence="8" key="3">
    <citation type="submission" date="2025-09" db="UniProtKB">
        <authorList>
            <consortium name="Ensembl"/>
        </authorList>
    </citation>
    <scope>IDENTIFICATION</scope>
</reference>
<sequence>MNPSRHPAEAVPLQTGGYDGPPGQPGGPTVVQYTTVNVTTEPPKDHIIWSLCCFVYSNPFCLGLAALIFSIKVSLYVTVLNRLRDSGKISNCDFSEQILILAIIILTILGVFYTLLTSDQLLPDRCHINYAFKLNN</sequence>
<feature type="region of interest" description="Disordered" evidence="6">
    <location>
        <begin position="1"/>
        <end position="24"/>
    </location>
</feature>
<evidence type="ECO:0000256" key="7">
    <source>
        <dbReference type="SAM" id="Phobius"/>
    </source>
</evidence>
<dbReference type="AlphaFoldDB" id="A0A4W6CPZ1"/>
<evidence type="ECO:0000256" key="5">
    <source>
        <dbReference type="ARBA" id="ARBA00023136"/>
    </source>
</evidence>
<accession>A0A4W6CPZ1</accession>
<evidence type="ECO:0000313" key="8">
    <source>
        <dbReference type="Ensembl" id="ENSLCAP00010014411.1"/>
    </source>
</evidence>
<evidence type="ECO:0000256" key="4">
    <source>
        <dbReference type="ARBA" id="ARBA00022989"/>
    </source>
</evidence>
<dbReference type="GeneTree" id="ENSGT00940000177257"/>
<dbReference type="InterPro" id="IPR007593">
    <property type="entry name" value="CD225/Dispanin_fam"/>
</dbReference>
<evidence type="ECO:0000313" key="9">
    <source>
        <dbReference type="Proteomes" id="UP000314980"/>
    </source>
</evidence>
<dbReference type="InParanoid" id="A0A4W6CPZ1"/>
<proteinExistence type="inferred from homology"/>
<comment type="subcellular location">
    <subcellularLocation>
        <location evidence="1">Membrane</location>
    </subcellularLocation>
</comment>
<dbReference type="Ensembl" id="ENSLCAT00010014720.1">
    <property type="protein sequence ID" value="ENSLCAP00010014411.1"/>
    <property type="gene ID" value="ENSLCAG00010006855.1"/>
</dbReference>
<dbReference type="FunCoup" id="A0A4W6CPZ1">
    <property type="interactions" value="18"/>
</dbReference>
<dbReference type="Proteomes" id="UP000314980">
    <property type="component" value="Unassembled WGS sequence"/>
</dbReference>
<organism evidence="8 9">
    <name type="scientific">Lates calcarifer</name>
    <name type="common">Barramundi</name>
    <name type="synonym">Holocentrus calcarifer</name>
    <dbReference type="NCBI Taxonomy" id="8187"/>
    <lineage>
        <taxon>Eukaryota</taxon>
        <taxon>Metazoa</taxon>
        <taxon>Chordata</taxon>
        <taxon>Craniata</taxon>
        <taxon>Vertebrata</taxon>
        <taxon>Euteleostomi</taxon>
        <taxon>Actinopterygii</taxon>
        <taxon>Neopterygii</taxon>
        <taxon>Teleostei</taxon>
        <taxon>Neoteleostei</taxon>
        <taxon>Acanthomorphata</taxon>
        <taxon>Carangaria</taxon>
        <taxon>Carangaria incertae sedis</taxon>
        <taxon>Centropomidae</taxon>
        <taxon>Lates</taxon>
    </lineage>
</organism>
<dbReference type="GO" id="GO:0005886">
    <property type="term" value="C:plasma membrane"/>
    <property type="evidence" value="ECO:0007669"/>
    <property type="project" value="TreeGrafter"/>
</dbReference>
<feature type="transmembrane region" description="Helical" evidence="7">
    <location>
        <begin position="98"/>
        <end position="116"/>
    </location>
</feature>
<evidence type="ECO:0000256" key="3">
    <source>
        <dbReference type="ARBA" id="ARBA00022692"/>
    </source>
</evidence>
<dbReference type="InterPro" id="IPR051517">
    <property type="entry name" value="IFITM_antiviral_protein"/>
</dbReference>
<evidence type="ECO:0000256" key="1">
    <source>
        <dbReference type="ARBA" id="ARBA00004370"/>
    </source>
</evidence>
<keyword evidence="4 7" id="KW-1133">Transmembrane helix</keyword>
<keyword evidence="3 7" id="KW-0812">Transmembrane</keyword>
<dbReference type="STRING" id="8187.ENSLCAP00010014411"/>
<reference evidence="9" key="1">
    <citation type="submission" date="2015-09" db="EMBL/GenBank/DDBJ databases">
        <authorList>
            <person name="Sai Rama Sridatta P."/>
        </authorList>
    </citation>
    <scope>NUCLEOTIDE SEQUENCE [LARGE SCALE GENOMIC DNA]</scope>
</reference>
<feature type="transmembrane region" description="Helical" evidence="7">
    <location>
        <begin position="47"/>
        <end position="77"/>
    </location>
</feature>
<dbReference type="PANTHER" id="PTHR13999">
    <property type="entry name" value="INTERFERON INDUCIBLE TRANSMEMBRANE PROTEIN"/>
    <property type="match status" value="1"/>
</dbReference>
<evidence type="ECO:0000256" key="6">
    <source>
        <dbReference type="SAM" id="MobiDB-lite"/>
    </source>
</evidence>
<comment type="similarity">
    <text evidence="2">Belongs to the CD225/Dispanin family.</text>
</comment>
<keyword evidence="9" id="KW-1185">Reference proteome</keyword>
<reference evidence="8" key="2">
    <citation type="submission" date="2025-08" db="UniProtKB">
        <authorList>
            <consortium name="Ensembl"/>
        </authorList>
    </citation>
    <scope>IDENTIFICATION</scope>
</reference>
<keyword evidence="5 7" id="KW-0472">Membrane</keyword>
<evidence type="ECO:0000256" key="2">
    <source>
        <dbReference type="ARBA" id="ARBA00006843"/>
    </source>
</evidence>
<name>A0A4W6CPZ1_LATCA</name>
<dbReference type="Pfam" id="PF04505">
    <property type="entry name" value="CD225"/>
    <property type="match status" value="1"/>
</dbReference>
<protein>
    <submittedName>
        <fullName evidence="8">Uncharacterized protein</fullName>
    </submittedName>
</protein>